<organism evidence="8 9">
    <name type="scientific">Spongiactinospora rosea</name>
    <dbReference type="NCBI Taxonomy" id="2248750"/>
    <lineage>
        <taxon>Bacteria</taxon>
        <taxon>Bacillati</taxon>
        <taxon>Actinomycetota</taxon>
        <taxon>Actinomycetes</taxon>
        <taxon>Streptosporangiales</taxon>
        <taxon>Streptosporangiaceae</taxon>
        <taxon>Spongiactinospora</taxon>
    </lineage>
</organism>
<evidence type="ECO:0000259" key="7">
    <source>
        <dbReference type="Pfam" id="PF02525"/>
    </source>
</evidence>
<accession>A0A366M666</accession>
<comment type="caution">
    <text evidence="6">Lacks conserved residue(s) required for the propagation of feature annotation.</text>
</comment>
<evidence type="ECO:0000256" key="4">
    <source>
        <dbReference type="ARBA" id="ARBA00023027"/>
    </source>
</evidence>
<protein>
    <recommendedName>
        <fullName evidence="6">FMN dependent NADH:quinone oxidoreductase</fullName>
        <ecNumber evidence="6">1.6.5.-</ecNumber>
    </recommendedName>
    <alternativeName>
        <fullName evidence="6">Azo-dye reductase</fullName>
    </alternativeName>
    <alternativeName>
        <fullName evidence="6">FMN-dependent NADH-azo compound oxidoreductase</fullName>
    </alternativeName>
    <alternativeName>
        <fullName evidence="6">FMN-dependent NADH-azoreductase</fullName>
        <ecNumber evidence="6">1.7.1.17</ecNumber>
    </alternativeName>
</protein>
<dbReference type="GO" id="GO:0016652">
    <property type="term" value="F:oxidoreductase activity, acting on NAD(P)H as acceptor"/>
    <property type="evidence" value="ECO:0007669"/>
    <property type="project" value="UniProtKB-UniRule"/>
</dbReference>
<reference evidence="8 9" key="1">
    <citation type="submission" date="2018-06" db="EMBL/GenBank/DDBJ databases">
        <title>Sphaerisporangium craniellae sp. nov., isolated from a marine sponge in the South China Sea.</title>
        <authorList>
            <person name="Li L."/>
        </authorList>
    </citation>
    <scope>NUCLEOTIDE SEQUENCE [LARGE SCALE GENOMIC DNA]</scope>
    <source>
        <strain evidence="8 9">LHW63015</strain>
    </source>
</reference>
<dbReference type="EMBL" id="QMEY01000002">
    <property type="protein sequence ID" value="RBQ20942.1"/>
    <property type="molecule type" value="Genomic_DNA"/>
</dbReference>
<dbReference type="Proteomes" id="UP000253303">
    <property type="component" value="Unassembled WGS sequence"/>
</dbReference>
<dbReference type="EC" id="1.7.1.17" evidence="6"/>
<comment type="caution">
    <text evidence="8">The sequence shown here is derived from an EMBL/GenBank/DDBJ whole genome shotgun (WGS) entry which is preliminary data.</text>
</comment>
<evidence type="ECO:0000256" key="1">
    <source>
        <dbReference type="ARBA" id="ARBA00022630"/>
    </source>
</evidence>
<dbReference type="OrthoDB" id="9805013at2"/>
<dbReference type="GO" id="GO:0016655">
    <property type="term" value="F:oxidoreductase activity, acting on NAD(P)H, quinone or similar compound as acceptor"/>
    <property type="evidence" value="ECO:0007669"/>
    <property type="project" value="InterPro"/>
</dbReference>
<name>A0A366M666_9ACTN</name>
<sequence length="215" mass="23133">MRLFRIDASVRAEGSVTREVADTVLGVWREAHAEGTLTRRDLRTDPVPASAWQSLVGSPPPPLHEADQARALAAKLADELVEADAYLFAVPLYNFGPSQHFKTWTDLVLTDPRFAPGAERALTGKPAVLVTARGGGYGPGTPRWGWDHSTPWLVRMLQDVFGFNLQVSEAELTLAEVNPALAPLRGLAAESLAAAHRSARRHGEFLAAQVAAGVA</sequence>
<evidence type="ECO:0000313" key="8">
    <source>
        <dbReference type="EMBL" id="RBQ20942.1"/>
    </source>
</evidence>
<gene>
    <name evidence="6" type="primary">azoR</name>
    <name evidence="8" type="ORF">DP939_07720</name>
</gene>
<feature type="domain" description="Flavodoxin-like fold" evidence="7">
    <location>
        <begin position="1"/>
        <end position="163"/>
    </location>
</feature>
<keyword evidence="1 6" id="KW-0285">Flavoprotein</keyword>
<dbReference type="PANTHER" id="PTHR43741:SF4">
    <property type="entry name" value="FMN-DEPENDENT NADH:QUINONE OXIDOREDUCTASE"/>
    <property type="match status" value="1"/>
</dbReference>
<keyword evidence="4 6" id="KW-0520">NAD</keyword>
<comment type="function">
    <text evidence="6">Quinone reductase that provides resistance to thiol-specific stress caused by electrophilic quinones.</text>
</comment>
<dbReference type="InterPro" id="IPR023048">
    <property type="entry name" value="NADH:quinone_OxRdtase_FMN_depd"/>
</dbReference>
<dbReference type="InterPro" id="IPR050104">
    <property type="entry name" value="FMN-dep_NADH:Q_OxRdtase_AzoR1"/>
</dbReference>
<dbReference type="Gene3D" id="3.40.50.360">
    <property type="match status" value="1"/>
</dbReference>
<proteinExistence type="inferred from homology"/>
<comment type="function">
    <text evidence="6">Also exhibits azoreductase activity. Catalyzes the reductive cleavage of the azo bond in aromatic azo compounds to the corresponding amines.</text>
</comment>
<dbReference type="PANTHER" id="PTHR43741">
    <property type="entry name" value="FMN-DEPENDENT NADH-AZOREDUCTASE 1"/>
    <property type="match status" value="1"/>
</dbReference>
<dbReference type="AlphaFoldDB" id="A0A366M666"/>
<keyword evidence="9" id="KW-1185">Reference proteome</keyword>
<comment type="cofactor">
    <cofactor evidence="6">
        <name>FMN</name>
        <dbReference type="ChEBI" id="CHEBI:58210"/>
    </cofactor>
    <text evidence="6">Binds 1 FMN per subunit.</text>
</comment>
<evidence type="ECO:0000256" key="2">
    <source>
        <dbReference type="ARBA" id="ARBA00022643"/>
    </source>
</evidence>
<evidence type="ECO:0000313" key="9">
    <source>
        <dbReference type="Proteomes" id="UP000253303"/>
    </source>
</evidence>
<dbReference type="GO" id="GO:0009055">
    <property type="term" value="F:electron transfer activity"/>
    <property type="evidence" value="ECO:0007669"/>
    <property type="project" value="UniProtKB-UniRule"/>
</dbReference>
<dbReference type="InterPro" id="IPR029039">
    <property type="entry name" value="Flavoprotein-like_sf"/>
</dbReference>
<evidence type="ECO:0000256" key="3">
    <source>
        <dbReference type="ARBA" id="ARBA00023002"/>
    </source>
</evidence>
<keyword evidence="3 6" id="KW-0560">Oxidoreductase</keyword>
<keyword evidence="2 6" id="KW-0288">FMN</keyword>
<dbReference type="InterPro" id="IPR003680">
    <property type="entry name" value="Flavodoxin_fold"/>
</dbReference>
<comment type="catalytic activity">
    <reaction evidence="6">
        <text>2 a quinone + NADH + H(+) = 2 a 1,4-benzosemiquinone + NAD(+)</text>
        <dbReference type="Rhea" id="RHEA:65952"/>
        <dbReference type="ChEBI" id="CHEBI:15378"/>
        <dbReference type="ChEBI" id="CHEBI:57540"/>
        <dbReference type="ChEBI" id="CHEBI:57945"/>
        <dbReference type="ChEBI" id="CHEBI:132124"/>
        <dbReference type="ChEBI" id="CHEBI:134225"/>
    </reaction>
</comment>
<dbReference type="EC" id="1.6.5.-" evidence="6"/>
<comment type="subunit">
    <text evidence="6">Homodimer.</text>
</comment>
<evidence type="ECO:0000256" key="6">
    <source>
        <dbReference type="HAMAP-Rule" id="MF_01216"/>
    </source>
</evidence>
<dbReference type="HAMAP" id="MF_01216">
    <property type="entry name" value="Azoreductase_type1"/>
    <property type="match status" value="1"/>
</dbReference>
<comment type="catalytic activity">
    <reaction evidence="5">
        <text>N,N-dimethyl-1,4-phenylenediamine + anthranilate + 2 NAD(+) = 2-(4-dimethylaminophenyl)diazenylbenzoate + 2 NADH + 2 H(+)</text>
        <dbReference type="Rhea" id="RHEA:55872"/>
        <dbReference type="ChEBI" id="CHEBI:15378"/>
        <dbReference type="ChEBI" id="CHEBI:15783"/>
        <dbReference type="ChEBI" id="CHEBI:16567"/>
        <dbReference type="ChEBI" id="CHEBI:57540"/>
        <dbReference type="ChEBI" id="CHEBI:57945"/>
        <dbReference type="ChEBI" id="CHEBI:71579"/>
        <dbReference type="EC" id="1.7.1.17"/>
    </reaction>
    <physiologicalReaction direction="right-to-left" evidence="5">
        <dbReference type="Rhea" id="RHEA:55874"/>
    </physiologicalReaction>
</comment>
<evidence type="ECO:0000256" key="5">
    <source>
        <dbReference type="ARBA" id="ARBA00048542"/>
    </source>
</evidence>
<feature type="binding site" evidence="6">
    <location>
        <position position="9"/>
    </location>
    <ligand>
        <name>FMN</name>
        <dbReference type="ChEBI" id="CHEBI:58210"/>
    </ligand>
</feature>
<dbReference type="Pfam" id="PF02525">
    <property type="entry name" value="Flavodoxin_2"/>
    <property type="match status" value="1"/>
</dbReference>
<dbReference type="GO" id="GO:0010181">
    <property type="term" value="F:FMN binding"/>
    <property type="evidence" value="ECO:0007669"/>
    <property type="project" value="UniProtKB-UniRule"/>
</dbReference>
<comment type="similarity">
    <text evidence="6">Belongs to the azoreductase type 1 family.</text>
</comment>
<dbReference type="SUPFAM" id="SSF52218">
    <property type="entry name" value="Flavoproteins"/>
    <property type="match status" value="1"/>
</dbReference>